<evidence type="ECO:0000256" key="1">
    <source>
        <dbReference type="SAM" id="MobiDB-lite"/>
    </source>
</evidence>
<dbReference type="EMBL" id="CP017449">
    <property type="protein sequence ID" value="AOV18802.1"/>
    <property type="molecule type" value="Genomic_DNA"/>
</dbReference>
<name>A0A1D8KCY7_9GAMM</name>
<dbReference type="InterPro" id="IPR002035">
    <property type="entry name" value="VWF_A"/>
</dbReference>
<organism evidence="3 4">
    <name type="scientific">Acidihalobacter aeolianus</name>
    <dbReference type="NCBI Taxonomy" id="2792603"/>
    <lineage>
        <taxon>Bacteria</taxon>
        <taxon>Pseudomonadati</taxon>
        <taxon>Pseudomonadota</taxon>
        <taxon>Gammaproteobacteria</taxon>
        <taxon>Chromatiales</taxon>
        <taxon>Ectothiorhodospiraceae</taxon>
        <taxon>Acidihalobacter</taxon>
    </lineage>
</organism>
<dbReference type="Gene3D" id="3.40.50.410">
    <property type="entry name" value="von Willebrand factor, type A domain"/>
    <property type="match status" value="1"/>
</dbReference>
<feature type="compositionally biased region" description="Acidic residues" evidence="1">
    <location>
        <begin position="10"/>
        <end position="119"/>
    </location>
</feature>
<sequence>MDSNTSDEANGSDDTEDESEGQGDSEASDDSDDSEDSNTSDEASGSDDTEDESEGQGDSEASDDSDDSDDSNTSDEANGSDDTEDESEGQGDSEASDDSDDSEDSNTSDEASGSDDTEDGTPKQGGSAGNQQVIASVLDAEESDIRDTDLSSLLKQEDDNPLAPVDDGDQDDDEAETLTLSNLLLLETPVNPLEATLATRLAGPLEALLVARTEAQRHVQDMGRRVSTRHLARAMVSDSRIFINKTEGEKLDTHVVILGDVSWSMGYQVDSHIWQAAALRVTGEMLESLDVPFAVGLFDSAVYPVKEEHAPFRKSMIYPLAMGGTEMAAALYWAIQVSMSASEKRHVIILMTDGVPNNPPEVAAAVNEAHLIGIDVAPVFIGNTFLMEKKKERSLVEMEAAFPVPPQYAPTGEQIPAALINALEITLEL</sequence>
<keyword evidence="4" id="KW-1185">Reference proteome</keyword>
<gene>
    <name evidence="3" type="ORF">BJI67_16315</name>
</gene>
<evidence type="ECO:0000313" key="4">
    <source>
        <dbReference type="Proteomes" id="UP000095342"/>
    </source>
</evidence>
<dbReference type="AlphaFoldDB" id="A0A1D8KCY7"/>
<dbReference type="Proteomes" id="UP000095342">
    <property type="component" value="Plasmid pAPV6"/>
</dbReference>
<proteinExistence type="predicted"/>
<dbReference type="SMART" id="SM00327">
    <property type="entry name" value="VWA"/>
    <property type="match status" value="1"/>
</dbReference>
<dbReference type="RefSeq" id="WP_070074325.1">
    <property type="nucleotide sequence ID" value="NZ_CP017449.1"/>
</dbReference>
<feature type="domain" description="VWFA" evidence="2">
    <location>
        <begin position="252"/>
        <end position="424"/>
    </location>
</feature>
<dbReference type="CDD" id="cd00198">
    <property type="entry name" value="vWFA"/>
    <property type="match status" value="1"/>
</dbReference>
<evidence type="ECO:0000313" key="3">
    <source>
        <dbReference type="EMBL" id="AOV18802.1"/>
    </source>
</evidence>
<keyword evidence="3" id="KW-0614">Plasmid</keyword>
<feature type="region of interest" description="Disordered" evidence="1">
    <location>
        <begin position="1"/>
        <end position="130"/>
    </location>
</feature>
<protein>
    <recommendedName>
        <fullName evidence="2">VWFA domain-containing protein</fullName>
    </recommendedName>
</protein>
<feature type="region of interest" description="Disordered" evidence="1">
    <location>
        <begin position="152"/>
        <end position="173"/>
    </location>
</feature>
<reference evidence="3 4" key="1">
    <citation type="submission" date="2016-09" db="EMBL/GenBank/DDBJ databases">
        <title>Acidihalobacter prosperus V6 (DSM14174).</title>
        <authorList>
            <person name="Khaleque H.N."/>
            <person name="Ramsay J.P."/>
            <person name="Murphy R.J.T."/>
            <person name="Kaksonen A.H."/>
            <person name="Boxall N.J."/>
            <person name="Watkin E.L.J."/>
        </authorList>
    </citation>
    <scope>NUCLEOTIDE SEQUENCE [LARGE SCALE GENOMIC DNA]</scope>
    <source>
        <strain evidence="3 4">V6</strain>
        <plasmid evidence="4">papv6</plasmid>
    </source>
</reference>
<accession>A0A1D8KCY7</accession>
<dbReference type="KEGG" id="aaeo:BJI67_16315"/>
<evidence type="ECO:0000259" key="2">
    <source>
        <dbReference type="SMART" id="SM00327"/>
    </source>
</evidence>
<dbReference type="SUPFAM" id="SSF53300">
    <property type="entry name" value="vWA-like"/>
    <property type="match status" value="1"/>
</dbReference>
<dbReference type="InterPro" id="IPR036465">
    <property type="entry name" value="vWFA_dom_sf"/>
</dbReference>
<geneLocation type="plasmid" evidence="4">
    <name>papv6</name>
</geneLocation>